<feature type="compositionally biased region" description="Polar residues" evidence="1">
    <location>
        <begin position="1"/>
        <end position="21"/>
    </location>
</feature>
<accession>A0ABN2UQ18</accession>
<keyword evidence="3" id="KW-1185">Reference proteome</keyword>
<gene>
    <name evidence="2" type="ORF">GCM10009720_21150</name>
</gene>
<proteinExistence type="predicted"/>
<organism evidence="2 3">
    <name type="scientific">Yaniella flava</name>
    <dbReference type="NCBI Taxonomy" id="287930"/>
    <lineage>
        <taxon>Bacteria</taxon>
        <taxon>Bacillati</taxon>
        <taxon>Actinomycetota</taxon>
        <taxon>Actinomycetes</taxon>
        <taxon>Micrococcales</taxon>
        <taxon>Micrococcaceae</taxon>
        <taxon>Yaniella</taxon>
    </lineage>
</organism>
<comment type="caution">
    <text evidence="2">The sequence shown here is derived from an EMBL/GenBank/DDBJ whole genome shotgun (WGS) entry which is preliminary data.</text>
</comment>
<evidence type="ECO:0000313" key="2">
    <source>
        <dbReference type="EMBL" id="GAA2040501.1"/>
    </source>
</evidence>
<reference evidence="2 3" key="1">
    <citation type="journal article" date="2019" name="Int. J. Syst. Evol. Microbiol.">
        <title>The Global Catalogue of Microorganisms (GCM) 10K type strain sequencing project: providing services to taxonomists for standard genome sequencing and annotation.</title>
        <authorList>
            <consortium name="The Broad Institute Genomics Platform"/>
            <consortium name="The Broad Institute Genome Sequencing Center for Infectious Disease"/>
            <person name="Wu L."/>
            <person name="Ma J."/>
        </authorList>
    </citation>
    <scope>NUCLEOTIDE SEQUENCE [LARGE SCALE GENOMIC DNA]</scope>
    <source>
        <strain evidence="2 3">JCM 13595</strain>
    </source>
</reference>
<protein>
    <submittedName>
        <fullName evidence="2">Uncharacterized protein</fullName>
    </submittedName>
</protein>
<name>A0ABN2UQ18_9MICC</name>
<feature type="compositionally biased region" description="Basic and acidic residues" evidence="1">
    <location>
        <begin position="161"/>
        <end position="172"/>
    </location>
</feature>
<dbReference type="Proteomes" id="UP001501461">
    <property type="component" value="Unassembled WGS sequence"/>
</dbReference>
<evidence type="ECO:0000256" key="1">
    <source>
        <dbReference type="SAM" id="MobiDB-lite"/>
    </source>
</evidence>
<feature type="region of interest" description="Disordered" evidence="1">
    <location>
        <begin position="1"/>
        <end position="39"/>
    </location>
</feature>
<evidence type="ECO:0000313" key="3">
    <source>
        <dbReference type="Proteomes" id="UP001501461"/>
    </source>
</evidence>
<sequence length="305" mass="34099">MSSAQTAQQRNRTNDGKYTSKSHSEADVNLGKPTPAGTPVEQLYANLRASEIEFIEITSNDDGTYYLSHVTPNTPEDFDAALDHVLESDLSLDDLYAEDGGRVEGQSTVKLNVDEEIDQINREAFRKIANTPTEADIDQGYAAAFQQMRAEHHPAIQSGGQDDRKLRDTVDTRPRYSTIRKKRTSEATRRASYGRAYEQGVPVKPAEDAAFEELWNDESRYGQGRKAPKFGHSKSDIESSLETCRKDCEWIEDGSLSPGELLGQGVSKQQALDTIQQEIDMFERGLATRGRSLEDNVMLMRDATR</sequence>
<feature type="region of interest" description="Disordered" evidence="1">
    <location>
        <begin position="153"/>
        <end position="172"/>
    </location>
</feature>
<dbReference type="EMBL" id="BAAAMN010000046">
    <property type="protein sequence ID" value="GAA2040501.1"/>
    <property type="molecule type" value="Genomic_DNA"/>
</dbReference>